<organism evidence="1 2">
    <name type="scientific">Rhizophagus irregularis (strain DAOM 181602 / DAOM 197198 / MUCL 43194)</name>
    <name type="common">Arbuscular mycorrhizal fungus</name>
    <name type="synonym">Glomus intraradices</name>
    <dbReference type="NCBI Taxonomy" id="747089"/>
    <lineage>
        <taxon>Eukaryota</taxon>
        <taxon>Fungi</taxon>
        <taxon>Fungi incertae sedis</taxon>
        <taxon>Mucoromycota</taxon>
        <taxon>Glomeromycotina</taxon>
        <taxon>Glomeromycetes</taxon>
        <taxon>Glomerales</taxon>
        <taxon>Glomeraceae</taxon>
        <taxon>Rhizophagus</taxon>
    </lineage>
</organism>
<protein>
    <submittedName>
        <fullName evidence="1">Uncharacterized protein</fullName>
    </submittedName>
</protein>
<name>A0A2P4QTA7_RHIID</name>
<evidence type="ECO:0000313" key="2">
    <source>
        <dbReference type="Proteomes" id="UP000018888"/>
    </source>
</evidence>
<keyword evidence="2" id="KW-1185">Reference proteome</keyword>
<accession>A0A2P4QTA7</accession>
<dbReference type="AlphaFoldDB" id="A0A2P4QTA7"/>
<reference evidence="1 2" key="2">
    <citation type="journal article" date="2018" name="New Phytol.">
        <title>High intraspecific genome diversity in the model arbuscular mycorrhizal symbiont Rhizophagus irregularis.</title>
        <authorList>
            <person name="Chen E.C.H."/>
            <person name="Morin E."/>
            <person name="Beaudet D."/>
            <person name="Noel J."/>
            <person name="Yildirir G."/>
            <person name="Ndikumana S."/>
            <person name="Charron P."/>
            <person name="St-Onge C."/>
            <person name="Giorgi J."/>
            <person name="Kruger M."/>
            <person name="Marton T."/>
            <person name="Ropars J."/>
            <person name="Grigoriev I.V."/>
            <person name="Hainaut M."/>
            <person name="Henrissat B."/>
            <person name="Roux C."/>
            <person name="Martin F."/>
            <person name="Corradi N."/>
        </authorList>
    </citation>
    <scope>NUCLEOTIDE SEQUENCE [LARGE SCALE GENOMIC DNA]</scope>
    <source>
        <strain evidence="1 2">DAOM 197198</strain>
    </source>
</reference>
<proteinExistence type="predicted"/>
<dbReference type="EMBL" id="AUPC02000015">
    <property type="protein sequence ID" value="POG80865.1"/>
    <property type="molecule type" value="Genomic_DNA"/>
</dbReference>
<reference evidence="1 2" key="1">
    <citation type="journal article" date="2013" name="Proc. Natl. Acad. Sci. U.S.A.">
        <title>Genome of an arbuscular mycorrhizal fungus provides insight into the oldest plant symbiosis.</title>
        <authorList>
            <person name="Tisserant E."/>
            <person name="Malbreil M."/>
            <person name="Kuo A."/>
            <person name="Kohler A."/>
            <person name="Symeonidi A."/>
            <person name="Balestrini R."/>
            <person name="Charron P."/>
            <person name="Duensing N."/>
            <person name="Frei Dit Frey N."/>
            <person name="Gianinazzi-Pearson V."/>
            <person name="Gilbert L.B."/>
            <person name="Handa Y."/>
            <person name="Herr J.R."/>
            <person name="Hijri M."/>
            <person name="Koul R."/>
            <person name="Kawaguchi M."/>
            <person name="Krajinski F."/>
            <person name="Lammers P.J."/>
            <person name="Masclaux F.G."/>
            <person name="Murat C."/>
            <person name="Morin E."/>
            <person name="Ndikumana S."/>
            <person name="Pagni M."/>
            <person name="Petitpierre D."/>
            <person name="Requena N."/>
            <person name="Rosikiewicz P."/>
            <person name="Riley R."/>
            <person name="Saito K."/>
            <person name="San Clemente H."/>
            <person name="Shapiro H."/>
            <person name="van Tuinen D."/>
            <person name="Becard G."/>
            <person name="Bonfante P."/>
            <person name="Paszkowski U."/>
            <person name="Shachar-Hill Y.Y."/>
            <person name="Tuskan G.A."/>
            <person name="Young P.W."/>
            <person name="Sanders I.R."/>
            <person name="Henrissat B."/>
            <person name="Rensing S.A."/>
            <person name="Grigoriev I.V."/>
            <person name="Corradi N."/>
            <person name="Roux C."/>
            <person name="Martin F."/>
        </authorList>
    </citation>
    <scope>NUCLEOTIDE SEQUENCE [LARGE SCALE GENOMIC DNA]</scope>
    <source>
        <strain evidence="1 2">DAOM 197198</strain>
    </source>
</reference>
<evidence type="ECO:0000313" key="1">
    <source>
        <dbReference type="EMBL" id="POG80865.1"/>
    </source>
</evidence>
<sequence length="88" mass="10415">MKLYDKKKHLLPLIVIILSLFLLIMQLQLQFHLHQFVLASHQIDGHQQKFGYLLKRLEQQGGRADQFILTWDPRMIVFEISILGPPCY</sequence>
<dbReference type="Proteomes" id="UP000018888">
    <property type="component" value="Unassembled WGS sequence"/>
</dbReference>
<gene>
    <name evidence="1" type="ORF">GLOIN_2v223672</name>
</gene>
<comment type="caution">
    <text evidence="1">The sequence shown here is derived from an EMBL/GenBank/DDBJ whole genome shotgun (WGS) entry which is preliminary data.</text>
</comment>